<sequence length="155" mass="17650">MKRVLLIAYDFPPRGGSGVFRAAKFARYLPEWGWQPVVVTVEGEGPHPDHRLLAELPPDIEVQRVQPLGRRWRKNGPQATTDLGMPTSRTGWRARLKPWLVPDAQLAWVPGAWRAAERQLRHSHIDAVLTSGPPFSTHLVGWLLKRRHPALPWVM</sequence>
<proteinExistence type="predicted"/>
<feature type="non-terminal residue" evidence="1">
    <location>
        <position position="155"/>
    </location>
</feature>
<protein>
    <recommendedName>
        <fullName evidence="2">Glycosyltransferase subfamily 4-like N-terminal domain-containing protein</fullName>
    </recommendedName>
</protein>
<dbReference type="AlphaFoldDB" id="A0A6J4J276"/>
<evidence type="ECO:0000313" key="1">
    <source>
        <dbReference type="EMBL" id="CAA9265028.1"/>
    </source>
</evidence>
<dbReference type="EMBL" id="CADCTR010000804">
    <property type="protein sequence ID" value="CAA9265028.1"/>
    <property type="molecule type" value="Genomic_DNA"/>
</dbReference>
<reference evidence="1" key="1">
    <citation type="submission" date="2020-02" db="EMBL/GenBank/DDBJ databases">
        <authorList>
            <person name="Meier V. D."/>
        </authorList>
    </citation>
    <scope>NUCLEOTIDE SEQUENCE</scope>
    <source>
        <strain evidence="1">AVDCRST_MAG93</strain>
    </source>
</reference>
<name>A0A6J4J276_9CHLR</name>
<gene>
    <name evidence="1" type="ORF">AVDCRST_MAG93-2362</name>
</gene>
<organism evidence="1">
    <name type="scientific">uncultured Chloroflexia bacterium</name>
    <dbReference type="NCBI Taxonomy" id="1672391"/>
    <lineage>
        <taxon>Bacteria</taxon>
        <taxon>Bacillati</taxon>
        <taxon>Chloroflexota</taxon>
        <taxon>Chloroflexia</taxon>
        <taxon>environmental samples</taxon>
    </lineage>
</organism>
<evidence type="ECO:0008006" key="2">
    <source>
        <dbReference type="Google" id="ProtNLM"/>
    </source>
</evidence>
<dbReference type="SUPFAM" id="SSF53756">
    <property type="entry name" value="UDP-Glycosyltransferase/glycogen phosphorylase"/>
    <property type="match status" value="1"/>
</dbReference>
<accession>A0A6J4J276</accession>
<dbReference type="Gene3D" id="3.40.50.2000">
    <property type="entry name" value="Glycogen Phosphorylase B"/>
    <property type="match status" value="1"/>
</dbReference>